<feature type="region of interest" description="Disordered" evidence="1">
    <location>
        <begin position="1"/>
        <end position="95"/>
    </location>
</feature>
<dbReference type="InParanoid" id="G3GW13"/>
<dbReference type="Proteomes" id="UP000001075">
    <property type="component" value="Unassembled WGS sequence"/>
</dbReference>
<evidence type="ECO:0000313" key="3">
    <source>
        <dbReference type="Proteomes" id="UP000001075"/>
    </source>
</evidence>
<protein>
    <submittedName>
        <fullName evidence="2">Uncharacterized protein</fullName>
    </submittedName>
</protein>
<name>G3GW13_CRIGR</name>
<dbReference type="AlphaFoldDB" id="G3GW13"/>
<feature type="compositionally biased region" description="Acidic residues" evidence="1">
    <location>
        <begin position="46"/>
        <end position="77"/>
    </location>
</feature>
<dbReference type="EMBL" id="JH000046">
    <property type="protein sequence ID" value="EGW00970.1"/>
    <property type="molecule type" value="Genomic_DNA"/>
</dbReference>
<gene>
    <name evidence="2" type="ORF">I79_001923</name>
</gene>
<proteinExistence type="predicted"/>
<evidence type="ECO:0000313" key="2">
    <source>
        <dbReference type="EMBL" id="EGW00970.1"/>
    </source>
</evidence>
<reference evidence="3" key="1">
    <citation type="journal article" date="2011" name="Nat. Biotechnol.">
        <title>The genomic sequence of the Chinese hamster ovary (CHO)-K1 cell line.</title>
        <authorList>
            <person name="Xu X."/>
            <person name="Nagarajan H."/>
            <person name="Lewis N.E."/>
            <person name="Pan S."/>
            <person name="Cai Z."/>
            <person name="Liu X."/>
            <person name="Chen W."/>
            <person name="Xie M."/>
            <person name="Wang W."/>
            <person name="Hammond S."/>
            <person name="Andersen M.R."/>
            <person name="Neff N."/>
            <person name="Passarelli B."/>
            <person name="Koh W."/>
            <person name="Fan H.C."/>
            <person name="Wang J."/>
            <person name="Gui Y."/>
            <person name="Lee K.H."/>
            <person name="Betenbaugh M.J."/>
            <person name="Quake S.R."/>
            <person name="Famili I."/>
            <person name="Palsson B.O."/>
            <person name="Wang J."/>
        </authorList>
    </citation>
    <scope>NUCLEOTIDE SEQUENCE [LARGE SCALE GENOMIC DNA]</scope>
    <source>
        <strain evidence="3">CHO K1 cell line</strain>
    </source>
</reference>
<accession>G3GW13</accession>
<sequence length="95" mass="11428">MKMDSNGVSAVIKQSCGYGRHELSEESPYETRGERRKLILPFQVGTEEEEEKEEEEKKEEEEEEEEEEKEEEKEEKEEEKKKKKKKKKNWVQFSA</sequence>
<feature type="compositionally biased region" description="Basic and acidic residues" evidence="1">
    <location>
        <begin position="19"/>
        <end position="37"/>
    </location>
</feature>
<evidence type="ECO:0000256" key="1">
    <source>
        <dbReference type="SAM" id="MobiDB-lite"/>
    </source>
</evidence>
<organism evidence="2 3">
    <name type="scientific">Cricetulus griseus</name>
    <name type="common">Chinese hamster</name>
    <name type="synonym">Cricetulus barabensis griseus</name>
    <dbReference type="NCBI Taxonomy" id="10029"/>
    <lineage>
        <taxon>Eukaryota</taxon>
        <taxon>Metazoa</taxon>
        <taxon>Chordata</taxon>
        <taxon>Craniata</taxon>
        <taxon>Vertebrata</taxon>
        <taxon>Euteleostomi</taxon>
        <taxon>Mammalia</taxon>
        <taxon>Eutheria</taxon>
        <taxon>Euarchontoglires</taxon>
        <taxon>Glires</taxon>
        <taxon>Rodentia</taxon>
        <taxon>Myomorpha</taxon>
        <taxon>Muroidea</taxon>
        <taxon>Cricetidae</taxon>
        <taxon>Cricetinae</taxon>
        <taxon>Cricetulus</taxon>
    </lineage>
</organism>